<dbReference type="EMBL" id="JAUIZM010000003">
    <property type="protein sequence ID" value="KAK1394425.1"/>
    <property type="molecule type" value="Genomic_DNA"/>
</dbReference>
<protein>
    <submittedName>
        <fullName evidence="3">Uncharacterized protein</fullName>
    </submittedName>
</protein>
<sequence>MLGVWICSLGNKTQNIGLVDAEYVVHQGLPTLGGSAETKTHTEPTIHAPQNANLQENGTLAASTPVQPNIRDANYIRRENQSSLTLSSISLSLSIGLYGSKGMMSSNEHIPRHEATSLNMPIGKASCRWARVVTGDVTNDAALHEADIGLAMGIQGTEVAKESSDYSCQGWSALCAISVA</sequence>
<organism evidence="3 4">
    <name type="scientific">Heracleum sosnowskyi</name>
    <dbReference type="NCBI Taxonomy" id="360622"/>
    <lineage>
        <taxon>Eukaryota</taxon>
        <taxon>Viridiplantae</taxon>
        <taxon>Streptophyta</taxon>
        <taxon>Embryophyta</taxon>
        <taxon>Tracheophyta</taxon>
        <taxon>Spermatophyta</taxon>
        <taxon>Magnoliopsida</taxon>
        <taxon>eudicotyledons</taxon>
        <taxon>Gunneridae</taxon>
        <taxon>Pentapetalae</taxon>
        <taxon>asterids</taxon>
        <taxon>campanulids</taxon>
        <taxon>Apiales</taxon>
        <taxon>Apiaceae</taxon>
        <taxon>Apioideae</taxon>
        <taxon>apioid superclade</taxon>
        <taxon>Tordylieae</taxon>
        <taxon>Tordyliinae</taxon>
        <taxon>Heracleum</taxon>
    </lineage>
</organism>
<dbReference type="GO" id="GO:0012505">
    <property type="term" value="C:endomembrane system"/>
    <property type="evidence" value="ECO:0007669"/>
    <property type="project" value="UniProtKB-SubCell"/>
</dbReference>
<name>A0AAD8MY56_9APIA</name>
<dbReference type="PANTHER" id="PTHR24093:SF369">
    <property type="entry name" value="CALCIUM-TRANSPORTING ATPASE"/>
    <property type="match status" value="1"/>
</dbReference>
<dbReference type="PANTHER" id="PTHR24093">
    <property type="entry name" value="CATION TRANSPORTING ATPASE"/>
    <property type="match status" value="1"/>
</dbReference>
<keyword evidence="2" id="KW-0460">Magnesium</keyword>
<dbReference type="Proteomes" id="UP001237642">
    <property type="component" value="Unassembled WGS sequence"/>
</dbReference>
<dbReference type="Pfam" id="PF05212">
    <property type="entry name" value="DUF707"/>
    <property type="match status" value="1"/>
</dbReference>
<evidence type="ECO:0000256" key="2">
    <source>
        <dbReference type="ARBA" id="ARBA00022842"/>
    </source>
</evidence>
<gene>
    <name evidence="3" type="ORF">POM88_013481</name>
</gene>
<reference evidence="3" key="1">
    <citation type="submission" date="2023-02" db="EMBL/GenBank/DDBJ databases">
        <title>Genome of toxic invasive species Heracleum sosnowskyi carries increased number of genes despite the absence of recent whole-genome duplications.</title>
        <authorList>
            <person name="Schelkunov M."/>
            <person name="Shtratnikova V."/>
            <person name="Makarenko M."/>
            <person name="Klepikova A."/>
            <person name="Omelchenko D."/>
            <person name="Novikova G."/>
            <person name="Obukhova E."/>
            <person name="Bogdanov V."/>
            <person name="Penin A."/>
            <person name="Logacheva M."/>
        </authorList>
    </citation>
    <scope>NUCLEOTIDE SEQUENCE</scope>
    <source>
        <strain evidence="3">Hsosn_3</strain>
        <tissue evidence="3">Leaf</tissue>
    </source>
</reference>
<dbReference type="Gene3D" id="3.40.50.1000">
    <property type="entry name" value="HAD superfamily/HAD-like"/>
    <property type="match status" value="1"/>
</dbReference>
<dbReference type="SUPFAM" id="SSF56784">
    <property type="entry name" value="HAD-like"/>
    <property type="match status" value="1"/>
</dbReference>
<evidence type="ECO:0000256" key="1">
    <source>
        <dbReference type="ARBA" id="ARBA00004127"/>
    </source>
</evidence>
<dbReference type="InterPro" id="IPR036412">
    <property type="entry name" value="HAD-like_sf"/>
</dbReference>
<evidence type="ECO:0000313" key="3">
    <source>
        <dbReference type="EMBL" id="KAK1394425.1"/>
    </source>
</evidence>
<comment type="caution">
    <text evidence="3">The sequence shown here is derived from an EMBL/GenBank/DDBJ whole genome shotgun (WGS) entry which is preliminary data.</text>
</comment>
<proteinExistence type="predicted"/>
<comment type="subcellular location">
    <subcellularLocation>
        <location evidence="1">Endomembrane system</location>
        <topology evidence="1">Multi-pass membrane protein</topology>
    </subcellularLocation>
</comment>
<dbReference type="GO" id="GO:0005886">
    <property type="term" value="C:plasma membrane"/>
    <property type="evidence" value="ECO:0007669"/>
    <property type="project" value="TreeGrafter"/>
</dbReference>
<dbReference type="AlphaFoldDB" id="A0AAD8MY56"/>
<reference evidence="3" key="2">
    <citation type="submission" date="2023-05" db="EMBL/GenBank/DDBJ databases">
        <authorList>
            <person name="Schelkunov M.I."/>
        </authorList>
    </citation>
    <scope>NUCLEOTIDE SEQUENCE</scope>
    <source>
        <strain evidence="3">Hsosn_3</strain>
        <tissue evidence="3">Leaf</tissue>
    </source>
</reference>
<accession>A0AAD8MY56</accession>
<evidence type="ECO:0000313" key="4">
    <source>
        <dbReference type="Proteomes" id="UP001237642"/>
    </source>
</evidence>
<dbReference type="InterPro" id="IPR007877">
    <property type="entry name" value="DUF707"/>
</dbReference>
<dbReference type="InterPro" id="IPR023214">
    <property type="entry name" value="HAD_sf"/>
</dbReference>
<dbReference type="GO" id="GO:0005388">
    <property type="term" value="F:P-type calcium transporter activity"/>
    <property type="evidence" value="ECO:0007669"/>
    <property type="project" value="TreeGrafter"/>
</dbReference>
<keyword evidence="4" id="KW-1185">Reference proteome</keyword>